<evidence type="ECO:0000256" key="2">
    <source>
        <dbReference type="SAM" id="Phobius"/>
    </source>
</evidence>
<evidence type="ECO:0000256" key="1">
    <source>
        <dbReference type="SAM" id="MobiDB-lite"/>
    </source>
</evidence>
<keyword evidence="2" id="KW-0472">Membrane</keyword>
<dbReference type="GO" id="GO:0070374">
    <property type="term" value="P:positive regulation of ERK1 and ERK2 cascade"/>
    <property type="evidence" value="ECO:0007669"/>
    <property type="project" value="TreeGrafter"/>
</dbReference>
<keyword evidence="2" id="KW-1133">Transmembrane helix</keyword>
<dbReference type="Gene3D" id="2.60.40.10">
    <property type="entry name" value="Immunoglobulins"/>
    <property type="match status" value="1"/>
</dbReference>
<proteinExistence type="predicted"/>
<feature type="region of interest" description="Disordered" evidence="1">
    <location>
        <begin position="238"/>
        <end position="262"/>
    </location>
</feature>
<accession>A0A9Y4KGC5</accession>
<dbReference type="GO" id="GO:0009897">
    <property type="term" value="C:external side of plasma membrane"/>
    <property type="evidence" value="ECO:0007669"/>
    <property type="project" value="TreeGrafter"/>
</dbReference>
<gene>
    <name evidence="6" type="primary">LOC103365832</name>
</gene>
<feature type="transmembrane region" description="Helical" evidence="2">
    <location>
        <begin position="269"/>
        <end position="292"/>
    </location>
</feature>
<feature type="domain" description="Ig-like" evidence="4">
    <location>
        <begin position="33"/>
        <end position="110"/>
    </location>
</feature>
<dbReference type="GO" id="GO:1990782">
    <property type="term" value="F:protein tyrosine kinase binding"/>
    <property type="evidence" value="ECO:0007669"/>
    <property type="project" value="TreeGrafter"/>
</dbReference>
<evidence type="ECO:0000313" key="6">
    <source>
        <dbReference type="RefSeq" id="XP_008291602.1"/>
    </source>
</evidence>
<evidence type="ECO:0000259" key="4">
    <source>
        <dbReference type="PROSITE" id="PS50835"/>
    </source>
</evidence>
<dbReference type="GO" id="GO:0035723">
    <property type="term" value="P:interleukin-15-mediated signaling pathway"/>
    <property type="evidence" value="ECO:0007669"/>
    <property type="project" value="TreeGrafter"/>
</dbReference>
<dbReference type="InterPro" id="IPR003599">
    <property type="entry name" value="Ig_sub"/>
</dbReference>
<protein>
    <submittedName>
        <fullName evidence="6">Uncharacterized protein LOC103365832 isoform X2</fullName>
    </submittedName>
</protein>
<dbReference type="InterPro" id="IPR013106">
    <property type="entry name" value="Ig_V-set"/>
</dbReference>
<dbReference type="PANTHER" id="PTHR11422">
    <property type="entry name" value="T-CELL SURFACE GLYCOPROTEIN CD4"/>
    <property type="match status" value="1"/>
</dbReference>
<dbReference type="InterPro" id="IPR013783">
    <property type="entry name" value="Ig-like_fold"/>
</dbReference>
<dbReference type="PANTHER" id="PTHR11422:SF5">
    <property type="entry name" value="DIVERSE IMMUNOGLOBULIN DOMAIN-CONTAINING PROTEIN 1.1 ISOFORM X1-RELATED"/>
    <property type="match status" value="1"/>
</dbReference>
<evidence type="ECO:0000256" key="3">
    <source>
        <dbReference type="SAM" id="SignalP"/>
    </source>
</evidence>
<dbReference type="Proteomes" id="UP000694891">
    <property type="component" value="Unplaced"/>
</dbReference>
<dbReference type="SMART" id="SM00409">
    <property type="entry name" value="IG"/>
    <property type="match status" value="1"/>
</dbReference>
<keyword evidence="3" id="KW-0732">Signal</keyword>
<dbReference type="InterPro" id="IPR036179">
    <property type="entry name" value="Ig-like_dom_sf"/>
</dbReference>
<feature type="compositionally biased region" description="Polar residues" evidence="1">
    <location>
        <begin position="300"/>
        <end position="326"/>
    </location>
</feature>
<feature type="compositionally biased region" description="Polar residues" evidence="1">
    <location>
        <begin position="238"/>
        <end position="254"/>
    </location>
</feature>
<keyword evidence="2" id="KW-0812">Transmembrane</keyword>
<dbReference type="Pfam" id="PF07686">
    <property type="entry name" value="V-set"/>
    <property type="match status" value="1"/>
</dbReference>
<reference evidence="6" key="1">
    <citation type="submission" date="2025-08" db="UniProtKB">
        <authorList>
            <consortium name="RefSeq"/>
        </authorList>
    </citation>
    <scope>IDENTIFICATION</scope>
</reference>
<dbReference type="AlphaFoldDB" id="A0A9Y4KGC5"/>
<dbReference type="GO" id="GO:0042110">
    <property type="term" value="P:T cell activation"/>
    <property type="evidence" value="ECO:0007669"/>
    <property type="project" value="TreeGrafter"/>
</dbReference>
<dbReference type="GO" id="GO:0042289">
    <property type="term" value="F:MHC class II protein binding"/>
    <property type="evidence" value="ECO:0007669"/>
    <property type="project" value="TreeGrafter"/>
</dbReference>
<dbReference type="InterPro" id="IPR007110">
    <property type="entry name" value="Ig-like_dom"/>
</dbReference>
<dbReference type="RefSeq" id="XP_008291602.1">
    <property type="nucleotide sequence ID" value="XM_008293380.1"/>
</dbReference>
<evidence type="ECO:0000313" key="5">
    <source>
        <dbReference type="Proteomes" id="UP000694891"/>
    </source>
</evidence>
<organism evidence="5 6">
    <name type="scientific">Stegastes partitus</name>
    <name type="common">bicolor damselfish</name>
    <dbReference type="NCBI Taxonomy" id="144197"/>
    <lineage>
        <taxon>Eukaryota</taxon>
        <taxon>Metazoa</taxon>
        <taxon>Chordata</taxon>
        <taxon>Craniata</taxon>
        <taxon>Vertebrata</taxon>
        <taxon>Euteleostomi</taxon>
        <taxon>Actinopterygii</taxon>
        <taxon>Neopterygii</taxon>
        <taxon>Teleostei</taxon>
        <taxon>Neoteleostei</taxon>
        <taxon>Acanthomorphata</taxon>
        <taxon>Ovalentaria</taxon>
        <taxon>Pomacentridae</taxon>
        <taxon>Stegastes</taxon>
    </lineage>
</organism>
<dbReference type="GO" id="GO:0045121">
    <property type="term" value="C:membrane raft"/>
    <property type="evidence" value="ECO:0007669"/>
    <property type="project" value="TreeGrafter"/>
</dbReference>
<dbReference type="GeneID" id="103365832"/>
<dbReference type="SUPFAM" id="SSF48726">
    <property type="entry name" value="Immunoglobulin"/>
    <property type="match status" value="2"/>
</dbReference>
<dbReference type="PROSITE" id="PS50835">
    <property type="entry name" value="IG_LIKE"/>
    <property type="match status" value="1"/>
</dbReference>
<feature type="region of interest" description="Disordered" evidence="1">
    <location>
        <begin position="297"/>
        <end position="329"/>
    </location>
</feature>
<sequence>MVESRWNKMFLVLMLVLQFTGALSRQLSLDYTVREGDEATLSCENVINDQRNCDKTTWIFSDSKVQGSVELVDLGQIKNKIKSDRLSVTENCSLLIKKVTVEDVGRYTCRQFDNKPGGEQIGVDAVVYLSVVTLTEKKHTDIVTFSCSVTTRDRCRRTVKWLFKGRIVDRDSPFLHISRSSCSASVTILTYHFQKFTPYHQFFQCSVSRVTNTEQPLTFNLRPSGEDTKTATTTANNLEVGTNTRGPTIDNNTTKPHEPSGPDGTNLPVLLWLYIVLPLVLVALLIIAVKVIRSRRAKGKNTQGNDTVALTSNPAVTQPVPETSQAMADPEDGVSYASISYTKKADSKAKIRSKNDADDEAVTYSTVKASSIDSSVLYATINHPNAGP</sequence>
<feature type="signal peptide" evidence="3">
    <location>
        <begin position="1"/>
        <end position="24"/>
    </location>
</feature>
<feature type="chain" id="PRO_5041203477" evidence="3">
    <location>
        <begin position="25"/>
        <end position="388"/>
    </location>
</feature>
<keyword evidence="5" id="KW-1185">Reference proteome</keyword>
<name>A0A9Y4KGC5_9TELE</name>